<sequence length="97" mass="11025">MKFKVKTNKSMSDVVRTVGYSETYLQDGGQVSVVKKLGGDYPRFHLYIKKENDGFNFDLHLDQKKPSYGGSHAHSGEYDGELIEQESERIKSFFKGA</sequence>
<organism evidence="1 2">
    <name type="scientific">Candidatus Staskawiczbacteria bacterium RIFCSPHIGHO2_01_FULL_34_27</name>
    <dbReference type="NCBI Taxonomy" id="1802199"/>
    <lineage>
        <taxon>Bacteria</taxon>
        <taxon>Candidatus Staskawicziibacteriota</taxon>
    </lineage>
</organism>
<reference evidence="1 2" key="1">
    <citation type="journal article" date="2016" name="Nat. Commun.">
        <title>Thousands of microbial genomes shed light on interconnected biogeochemical processes in an aquifer system.</title>
        <authorList>
            <person name="Anantharaman K."/>
            <person name="Brown C.T."/>
            <person name="Hug L.A."/>
            <person name="Sharon I."/>
            <person name="Castelle C.J."/>
            <person name="Probst A.J."/>
            <person name="Thomas B.C."/>
            <person name="Singh A."/>
            <person name="Wilkins M.J."/>
            <person name="Karaoz U."/>
            <person name="Brodie E.L."/>
            <person name="Williams K.H."/>
            <person name="Hubbard S.S."/>
            <person name="Banfield J.F."/>
        </authorList>
    </citation>
    <scope>NUCLEOTIDE SEQUENCE [LARGE SCALE GENOMIC DNA]</scope>
</reference>
<dbReference type="Proteomes" id="UP000178991">
    <property type="component" value="Unassembled WGS sequence"/>
</dbReference>
<evidence type="ECO:0000313" key="1">
    <source>
        <dbReference type="EMBL" id="OGZ63099.1"/>
    </source>
</evidence>
<proteinExistence type="predicted"/>
<dbReference type="EMBL" id="MHOL01000006">
    <property type="protein sequence ID" value="OGZ63099.1"/>
    <property type="molecule type" value="Genomic_DNA"/>
</dbReference>
<evidence type="ECO:0000313" key="2">
    <source>
        <dbReference type="Proteomes" id="UP000178991"/>
    </source>
</evidence>
<name>A0A1G2HL06_9BACT</name>
<comment type="caution">
    <text evidence="1">The sequence shown here is derived from an EMBL/GenBank/DDBJ whole genome shotgun (WGS) entry which is preliminary data.</text>
</comment>
<gene>
    <name evidence="1" type="ORF">A2639_01810</name>
</gene>
<accession>A0A1G2HL06</accession>
<dbReference type="AlphaFoldDB" id="A0A1G2HL06"/>
<protein>
    <submittedName>
        <fullName evidence="1">Uncharacterized protein</fullName>
    </submittedName>
</protein>